<sequence>MAALPDVRRQAASCRCAISAPGGPASIGSSLCGIGDGGRKLQLRPDRQRPRRRASAESSSMGIAEHAKNSFFKTKNHILSMDMLLFENLLKPTATLQGGANDAIWVLKPDYHKF</sequence>
<organism evidence="2 3">
    <name type="scientific">Oryza sativa subsp. indica</name>
    <name type="common">Rice</name>
    <dbReference type="NCBI Taxonomy" id="39946"/>
    <lineage>
        <taxon>Eukaryota</taxon>
        <taxon>Viridiplantae</taxon>
        <taxon>Streptophyta</taxon>
        <taxon>Embryophyta</taxon>
        <taxon>Tracheophyta</taxon>
        <taxon>Spermatophyta</taxon>
        <taxon>Magnoliopsida</taxon>
        <taxon>Liliopsida</taxon>
        <taxon>Poales</taxon>
        <taxon>Poaceae</taxon>
        <taxon>BOP clade</taxon>
        <taxon>Oryzoideae</taxon>
        <taxon>Oryzeae</taxon>
        <taxon>Oryzinae</taxon>
        <taxon>Oryza</taxon>
        <taxon>Oryza sativa</taxon>
    </lineage>
</organism>
<dbReference type="EMBL" id="CM000133">
    <property type="protein sequence ID" value="EAZ06103.1"/>
    <property type="molecule type" value="Genomic_DNA"/>
</dbReference>
<dbReference type="Proteomes" id="UP000007015">
    <property type="component" value="Chromosome 8"/>
</dbReference>
<dbReference type="OMA" id="GYGQEFH"/>
<evidence type="ECO:0000256" key="1">
    <source>
        <dbReference type="SAM" id="MobiDB-lite"/>
    </source>
</evidence>
<proteinExistence type="predicted"/>
<dbReference type="Gramene" id="BGIOSGA027407-TA">
    <property type="protein sequence ID" value="BGIOSGA027407-PA"/>
    <property type="gene ID" value="BGIOSGA027407"/>
</dbReference>
<reference evidence="2 3" key="1">
    <citation type="journal article" date="2005" name="PLoS Biol.">
        <title>The genomes of Oryza sativa: a history of duplications.</title>
        <authorList>
            <person name="Yu J."/>
            <person name="Wang J."/>
            <person name="Lin W."/>
            <person name="Li S."/>
            <person name="Li H."/>
            <person name="Zhou J."/>
            <person name="Ni P."/>
            <person name="Dong W."/>
            <person name="Hu S."/>
            <person name="Zeng C."/>
            <person name="Zhang J."/>
            <person name="Zhang Y."/>
            <person name="Li R."/>
            <person name="Xu Z."/>
            <person name="Li S."/>
            <person name="Li X."/>
            <person name="Zheng H."/>
            <person name="Cong L."/>
            <person name="Lin L."/>
            <person name="Yin J."/>
            <person name="Geng J."/>
            <person name="Li G."/>
            <person name="Shi J."/>
            <person name="Liu J."/>
            <person name="Lv H."/>
            <person name="Li J."/>
            <person name="Wang J."/>
            <person name="Deng Y."/>
            <person name="Ran L."/>
            <person name="Shi X."/>
            <person name="Wang X."/>
            <person name="Wu Q."/>
            <person name="Li C."/>
            <person name="Ren X."/>
            <person name="Wang J."/>
            <person name="Wang X."/>
            <person name="Li D."/>
            <person name="Liu D."/>
            <person name="Zhang X."/>
            <person name="Ji Z."/>
            <person name="Zhao W."/>
            <person name="Sun Y."/>
            <person name="Zhang Z."/>
            <person name="Bao J."/>
            <person name="Han Y."/>
            <person name="Dong L."/>
            <person name="Ji J."/>
            <person name="Chen P."/>
            <person name="Wu S."/>
            <person name="Liu J."/>
            <person name="Xiao Y."/>
            <person name="Bu D."/>
            <person name="Tan J."/>
            <person name="Yang L."/>
            <person name="Ye C."/>
            <person name="Zhang J."/>
            <person name="Xu J."/>
            <person name="Zhou Y."/>
            <person name="Yu Y."/>
            <person name="Zhang B."/>
            <person name="Zhuang S."/>
            <person name="Wei H."/>
            <person name="Liu B."/>
            <person name="Lei M."/>
            <person name="Yu H."/>
            <person name="Li Y."/>
            <person name="Xu H."/>
            <person name="Wei S."/>
            <person name="He X."/>
            <person name="Fang L."/>
            <person name="Zhang Z."/>
            <person name="Zhang Y."/>
            <person name="Huang X."/>
            <person name="Su Z."/>
            <person name="Tong W."/>
            <person name="Li J."/>
            <person name="Tong Z."/>
            <person name="Li S."/>
            <person name="Ye J."/>
            <person name="Wang L."/>
            <person name="Fang L."/>
            <person name="Lei T."/>
            <person name="Chen C."/>
            <person name="Chen H."/>
            <person name="Xu Z."/>
            <person name="Li H."/>
            <person name="Huang H."/>
            <person name="Zhang F."/>
            <person name="Xu H."/>
            <person name="Li N."/>
            <person name="Zhao C."/>
            <person name="Li S."/>
            <person name="Dong L."/>
            <person name="Huang Y."/>
            <person name="Li L."/>
            <person name="Xi Y."/>
            <person name="Qi Q."/>
            <person name="Li W."/>
            <person name="Zhang B."/>
            <person name="Hu W."/>
            <person name="Zhang Y."/>
            <person name="Tian X."/>
            <person name="Jiao Y."/>
            <person name="Liang X."/>
            <person name="Jin J."/>
            <person name="Gao L."/>
            <person name="Zheng W."/>
            <person name="Hao B."/>
            <person name="Liu S."/>
            <person name="Wang W."/>
            <person name="Yuan L."/>
            <person name="Cao M."/>
            <person name="McDermott J."/>
            <person name="Samudrala R."/>
            <person name="Wang J."/>
            <person name="Wong G.K."/>
            <person name="Yang H."/>
        </authorList>
    </citation>
    <scope>NUCLEOTIDE SEQUENCE [LARGE SCALE GENOMIC DNA]</scope>
    <source>
        <strain evidence="3">cv. 93-11</strain>
    </source>
</reference>
<gene>
    <name evidence="2" type="ORF">OsI_28340</name>
</gene>
<name>A2YSP2_ORYSI</name>
<protein>
    <submittedName>
        <fullName evidence="2">Uncharacterized protein</fullName>
    </submittedName>
</protein>
<evidence type="ECO:0000313" key="2">
    <source>
        <dbReference type="EMBL" id="EAZ06103.1"/>
    </source>
</evidence>
<feature type="region of interest" description="Disordered" evidence="1">
    <location>
        <begin position="38"/>
        <end position="62"/>
    </location>
</feature>
<evidence type="ECO:0000313" key="3">
    <source>
        <dbReference type="Proteomes" id="UP000007015"/>
    </source>
</evidence>
<accession>A2YSP2</accession>
<keyword evidence="3" id="KW-1185">Reference proteome</keyword>
<feature type="compositionally biased region" description="Basic and acidic residues" evidence="1">
    <location>
        <begin position="38"/>
        <end position="48"/>
    </location>
</feature>
<dbReference type="HOGENOM" id="CLU_2125200_0_0_1"/>
<dbReference type="AlphaFoldDB" id="A2YSP2"/>